<dbReference type="EMBL" id="BT035910">
    <property type="protein sequence ID" value="ACF80915.1"/>
    <property type="molecule type" value="mRNA"/>
</dbReference>
<dbReference type="GO" id="GO:0004427">
    <property type="term" value="F:inorganic diphosphate phosphatase activity"/>
    <property type="evidence" value="ECO:0007669"/>
    <property type="project" value="InterPro"/>
</dbReference>
<dbReference type="GO" id="GO:0016020">
    <property type="term" value="C:membrane"/>
    <property type="evidence" value="ECO:0007669"/>
    <property type="project" value="InterPro"/>
</dbReference>
<keyword evidence="3" id="KW-0813">Transport</keyword>
<evidence type="ECO:0000256" key="5">
    <source>
        <dbReference type="ARBA" id="ARBA00022842"/>
    </source>
</evidence>
<dbReference type="GO" id="GO:0012505">
    <property type="term" value="C:endomembrane system"/>
    <property type="evidence" value="ECO:0007669"/>
    <property type="project" value="UniProtKB-SubCell"/>
</dbReference>
<dbReference type="EC" id="7.1.3.1" evidence="2"/>
<dbReference type="Pfam" id="PF03030">
    <property type="entry name" value="H_PPase"/>
    <property type="match status" value="1"/>
</dbReference>
<comment type="subcellular location">
    <subcellularLocation>
        <location evidence="1">Endomembrane system</location>
        <topology evidence="1">Multi-pass membrane protein</topology>
    </subcellularLocation>
</comment>
<evidence type="ECO:0000256" key="9">
    <source>
        <dbReference type="ARBA" id="ARBA00023136"/>
    </source>
</evidence>
<evidence type="ECO:0000256" key="1">
    <source>
        <dbReference type="ARBA" id="ARBA00004127"/>
    </source>
</evidence>
<dbReference type="PANTHER" id="PTHR31998">
    <property type="entry name" value="K(+)-INSENSITIVE PYROPHOSPHATE-ENERGIZED PROTON PUMP"/>
    <property type="match status" value="1"/>
</dbReference>
<evidence type="ECO:0000256" key="7">
    <source>
        <dbReference type="ARBA" id="ARBA00022989"/>
    </source>
</evidence>
<evidence type="ECO:0000256" key="8">
    <source>
        <dbReference type="ARBA" id="ARBA00023065"/>
    </source>
</evidence>
<reference evidence="12" key="3">
    <citation type="submission" date="2019-07" db="EMBL/GenBank/DDBJ databases">
        <authorList>
            <person name="Seetharam A."/>
            <person name="Woodhouse M."/>
            <person name="Cannon E."/>
        </authorList>
    </citation>
    <scope>NUCLEOTIDE SEQUENCE [LARGE SCALE GENOMIC DNA]</scope>
    <source>
        <strain evidence="12">cv. B73</strain>
    </source>
</reference>
<keyword evidence="13" id="KW-1185">Reference proteome</keyword>
<keyword evidence="7" id="KW-1133">Transmembrane helix</keyword>
<proteinExistence type="evidence at transcript level"/>
<keyword evidence="9" id="KW-0472">Membrane</keyword>
<organism evidence="11">
    <name type="scientific">Zea mays</name>
    <name type="common">Maize</name>
    <dbReference type="NCBI Taxonomy" id="4577"/>
    <lineage>
        <taxon>Eukaryota</taxon>
        <taxon>Viridiplantae</taxon>
        <taxon>Streptophyta</taxon>
        <taxon>Embryophyta</taxon>
        <taxon>Tracheophyta</taxon>
        <taxon>Spermatophyta</taxon>
        <taxon>Magnoliopsida</taxon>
        <taxon>Liliopsida</taxon>
        <taxon>Poales</taxon>
        <taxon>Poaceae</taxon>
        <taxon>PACMAD clade</taxon>
        <taxon>Panicoideae</taxon>
        <taxon>Andropogonodae</taxon>
        <taxon>Andropogoneae</taxon>
        <taxon>Tripsacinae</taxon>
        <taxon>Zea</taxon>
    </lineage>
</organism>
<keyword evidence="6" id="KW-1278">Translocase</keyword>
<protein>
    <recommendedName>
        <fullName evidence="2">H(+)-exporting diphosphatase</fullName>
        <ecNumber evidence="2">7.1.3.1</ecNumber>
    </recommendedName>
</protein>
<evidence type="ECO:0000256" key="4">
    <source>
        <dbReference type="ARBA" id="ARBA00022692"/>
    </source>
</evidence>
<keyword evidence="5" id="KW-0460">Magnesium</keyword>
<sequence>MPPGKDVLGLLVAEASGCQGLLDELVLLLLAVAVSFGRTLRRSLLGSVVPRQGPRDRSPLNLPPDALRVSDGSGSADVGWRERFPPTKTIPPPRGVSGSLRRRRSLRLNLCCHDRRAPTAPNASATCSTRTSFSMGTTNQELPYTFQANMVAYQNLVTKSMYDKYLCLSLRSQKAPQGSAALKMVEEVRRQFNTIPGLMEGTTKPDYATCVKISTDASIKEMIPQALLLC</sequence>
<reference evidence="13" key="2">
    <citation type="submission" date="2015-12" db="EMBL/GenBank/DDBJ databases">
        <title>Update maize B73 reference genome by single molecule sequencing technologies.</title>
        <authorList>
            <consortium name="Maize Genome Sequencing Project"/>
            <person name="Ware D."/>
        </authorList>
    </citation>
    <scope>NUCLEOTIDE SEQUENCE [LARGE SCALE GENOMIC DNA]</scope>
    <source>
        <strain evidence="13">cv. B73</strain>
    </source>
</reference>
<evidence type="ECO:0000256" key="3">
    <source>
        <dbReference type="ARBA" id="ARBA00022448"/>
    </source>
</evidence>
<dbReference type="EnsemblPlants" id="Zm00001eb324320_T001">
    <property type="protein sequence ID" value="Zm00001eb324320_P001"/>
    <property type="gene ID" value="Zm00001eb324320"/>
</dbReference>
<dbReference type="InterPro" id="IPR004131">
    <property type="entry name" value="PPase-energised_H-pump"/>
</dbReference>
<evidence type="ECO:0000313" key="13">
    <source>
        <dbReference type="Proteomes" id="UP000007305"/>
    </source>
</evidence>
<evidence type="ECO:0000256" key="2">
    <source>
        <dbReference type="ARBA" id="ARBA00013242"/>
    </source>
</evidence>
<dbReference type="Gramene" id="Zm00001eb324320_T001">
    <property type="protein sequence ID" value="Zm00001eb324320_P001"/>
    <property type="gene ID" value="Zm00001eb324320"/>
</dbReference>
<dbReference type="ExpressionAtlas" id="B4FFM2">
    <property type="expression patterns" value="baseline and differential"/>
</dbReference>
<accession>B4FFM2</accession>
<evidence type="ECO:0000313" key="12">
    <source>
        <dbReference type="EnsemblPlants" id="Zm00001eb324320_P001"/>
    </source>
</evidence>
<name>B4FFM2_MAIZE</name>
<evidence type="ECO:0000313" key="11">
    <source>
        <dbReference type="EMBL" id="ACF80915.1"/>
    </source>
</evidence>
<dbReference type="GO" id="GO:0009678">
    <property type="term" value="F:diphosphate hydrolysis-driven proton transmembrane transporter activity"/>
    <property type="evidence" value="ECO:0007669"/>
    <property type="project" value="UniProtKB-EC"/>
</dbReference>
<dbReference type="Proteomes" id="UP000007305">
    <property type="component" value="Chromosome 7"/>
</dbReference>
<dbReference type="AlphaFoldDB" id="B4FFM2"/>
<feature type="region of interest" description="Disordered" evidence="10">
    <location>
        <begin position="49"/>
        <end position="99"/>
    </location>
</feature>
<keyword evidence="8" id="KW-0406">Ion transport</keyword>
<keyword evidence="4" id="KW-0812">Transmembrane</keyword>
<evidence type="ECO:0000256" key="6">
    <source>
        <dbReference type="ARBA" id="ARBA00022967"/>
    </source>
</evidence>
<evidence type="ECO:0000256" key="10">
    <source>
        <dbReference type="SAM" id="MobiDB-lite"/>
    </source>
</evidence>
<reference evidence="12" key="4">
    <citation type="submission" date="2021-05" db="UniProtKB">
        <authorList>
            <consortium name="EnsemblPlants"/>
        </authorList>
    </citation>
    <scope>IDENTIFICATION</scope>
    <source>
        <strain evidence="12">cv. B73</strain>
    </source>
</reference>
<reference evidence="11" key="1">
    <citation type="journal article" date="2009" name="PLoS Genet.">
        <title>Sequencing, mapping, and analysis of 27,455 maize full-length cDNAs.</title>
        <authorList>
            <person name="Soderlund C."/>
            <person name="Descour A."/>
            <person name="Kudrna D."/>
            <person name="Bomhoff M."/>
            <person name="Boyd L."/>
            <person name="Currie J."/>
            <person name="Angelova A."/>
            <person name="Collura K."/>
            <person name="Wissotski M."/>
            <person name="Ashley E."/>
            <person name="Morrow D."/>
            <person name="Fernandes J."/>
            <person name="Walbot V."/>
            <person name="Yu Y."/>
        </authorList>
    </citation>
    <scope>NUCLEOTIDE SEQUENCE</scope>
    <source>
        <strain evidence="11">B73</strain>
    </source>
</reference>